<proteinExistence type="predicted"/>
<dbReference type="InParanoid" id="K0IHE8"/>
<accession>K0IHE8</accession>
<sequence length="121" mass="14207">MSDAATREMDWYLRDHLYRQSNTGKAAFRRESLPSEMATLYLRYRNADLQQLSQLMVPVIDNLVARNVLEQQDGNELRLAGRLTRLQCAKCFYINYLAEAEQRACLRCQHIELHDFPKKKA</sequence>
<organism evidence="1 2">
    <name type="scientific">Nitrososphaera gargensis (strain Ga9.2)</name>
    <dbReference type="NCBI Taxonomy" id="1237085"/>
    <lineage>
        <taxon>Archaea</taxon>
        <taxon>Nitrososphaerota</taxon>
        <taxon>Nitrososphaeria</taxon>
        <taxon>Nitrososphaerales</taxon>
        <taxon>Nitrososphaeraceae</taxon>
        <taxon>Nitrososphaera</taxon>
    </lineage>
</organism>
<dbReference type="Proteomes" id="UP000008037">
    <property type="component" value="Chromosome"/>
</dbReference>
<dbReference type="EMBL" id="CP002408">
    <property type="protein sequence ID" value="AFU57197.1"/>
    <property type="molecule type" value="Genomic_DNA"/>
</dbReference>
<dbReference type="KEGG" id="nga:Ngar_c02490"/>
<dbReference type="OrthoDB" id="6073at2157"/>
<evidence type="ECO:0000313" key="2">
    <source>
        <dbReference type="Proteomes" id="UP000008037"/>
    </source>
</evidence>
<name>K0IHE8_NITGG</name>
<dbReference type="RefSeq" id="WP_015017770.1">
    <property type="nucleotide sequence ID" value="NC_018719.1"/>
</dbReference>
<keyword evidence="2" id="KW-1185">Reference proteome</keyword>
<gene>
    <name evidence="1" type="ordered locus">Ngar_c02490</name>
</gene>
<evidence type="ECO:0000313" key="1">
    <source>
        <dbReference type="EMBL" id="AFU57197.1"/>
    </source>
</evidence>
<dbReference type="GeneID" id="13796425"/>
<reference evidence="1 2" key="1">
    <citation type="journal article" date="2012" name="Environ. Microbiol.">
        <title>The genome of the ammonia-oxidizing Candidatus Nitrososphaera gargensis: insights into metabolic versatility and environmental adaptations.</title>
        <authorList>
            <person name="Spang A."/>
            <person name="Poehlein A."/>
            <person name="Offre P."/>
            <person name="Zumbragel S."/>
            <person name="Haider S."/>
            <person name="Rychlik N."/>
            <person name="Nowka B."/>
            <person name="Schmeisser C."/>
            <person name="Lebedeva E.V."/>
            <person name="Rattei T."/>
            <person name="Bohm C."/>
            <person name="Schmid M."/>
            <person name="Galushko A."/>
            <person name="Hatzenpichler R."/>
            <person name="Weinmaier T."/>
            <person name="Daniel R."/>
            <person name="Schleper C."/>
            <person name="Spieck E."/>
            <person name="Streit W."/>
            <person name="Wagner M."/>
        </authorList>
    </citation>
    <scope>NUCLEOTIDE SEQUENCE [LARGE SCALE GENOMIC DNA]</scope>
    <source>
        <strain evidence="2">Ga9.2</strain>
    </source>
</reference>
<dbReference type="AlphaFoldDB" id="K0IHE8"/>
<dbReference type="BioCyc" id="CNIT1237085:G1324-249-MONOMER"/>
<dbReference type="STRING" id="1237085.Ngar_c02490"/>
<dbReference type="HOGENOM" id="CLU_2067889_0_0_2"/>
<protein>
    <submittedName>
        <fullName evidence="1">Uncharacterized protein</fullName>
    </submittedName>
</protein>